<gene>
    <name evidence="2" type="ORF">ACET3X_003501</name>
</gene>
<feature type="compositionally biased region" description="Polar residues" evidence="1">
    <location>
        <begin position="264"/>
        <end position="277"/>
    </location>
</feature>
<protein>
    <submittedName>
        <fullName evidence="2">Uncharacterized protein</fullName>
    </submittedName>
</protein>
<feature type="region of interest" description="Disordered" evidence="1">
    <location>
        <begin position="368"/>
        <end position="436"/>
    </location>
</feature>
<reference evidence="2 3" key="1">
    <citation type="submission" date="2024-09" db="EMBL/GenBank/DDBJ databases">
        <title>T2T genomes of carrot and Alternaria dauci and their utility for understanding host-pathogen interaction during carrot leaf blight disease.</title>
        <authorList>
            <person name="Liu W."/>
            <person name="Xu S."/>
            <person name="Ou C."/>
            <person name="Liu X."/>
            <person name="Zhuang F."/>
            <person name="Deng X.W."/>
        </authorList>
    </citation>
    <scope>NUCLEOTIDE SEQUENCE [LARGE SCALE GENOMIC DNA]</scope>
    <source>
        <strain evidence="2 3">A2016</strain>
    </source>
</reference>
<dbReference type="RefSeq" id="XP_069310048.1">
    <property type="nucleotide sequence ID" value="XM_069448783.1"/>
</dbReference>
<feature type="compositionally biased region" description="Polar residues" evidence="1">
    <location>
        <begin position="309"/>
        <end position="324"/>
    </location>
</feature>
<feature type="compositionally biased region" description="Polar residues" evidence="1">
    <location>
        <begin position="25"/>
        <end position="37"/>
    </location>
</feature>
<feature type="compositionally biased region" description="Low complexity" evidence="1">
    <location>
        <begin position="52"/>
        <end position="66"/>
    </location>
</feature>
<dbReference type="EMBL" id="JBHGVX010000002">
    <property type="protein sequence ID" value="KAL1799464.1"/>
    <property type="molecule type" value="Genomic_DNA"/>
</dbReference>
<feature type="compositionally biased region" description="Polar residues" evidence="1">
    <location>
        <begin position="217"/>
        <end position="227"/>
    </location>
</feature>
<evidence type="ECO:0000256" key="1">
    <source>
        <dbReference type="SAM" id="MobiDB-lite"/>
    </source>
</evidence>
<feature type="region of interest" description="Disordered" evidence="1">
    <location>
        <begin position="245"/>
        <end position="324"/>
    </location>
</feature>
<dbReference type="GeneID" id="96083823"/>
<feature type="compositionally biased region" description="Low complexity" evidence="1">
    <location>
        <begin position="290"/>
        <end position="308"/>
    </location>
</feature>
<dbReference type="Proteomes" id="UP001578633">
    <property type="component" value="Chromosome 2"/>
</dbReference>
<evidence type="ECO:0000313" key="3">
    <source>
        <dbReference type="Proteomes" id="UP001578633"/>
    </source>
</evidence>
<organism evidence="2 3">
    <name type="scientific">Alternaria dauci</name>
    <dbReference type="NCBI Taxonomy" id="48095"/>
    <lineage>
        <taxon>Eukaryota</taxon>
        <taxon>Fungi</taxon>
        <taxon>Dikarya</taxon>
        <taxon>Ascomycota</taxon>
        <taxon>Pezizomycotina</taxon>
        <taxon>Dothideomycetes</taxon>
        <taxon>Pleosporomycetidae</taxon>
        <taxon>Pleosporales</taxon>
        <taxon>Pleosporineae</taxon>
        <taxon>Pleosporaceae</taxon>
        <taxon>Alternaria</taxon>
        <taxon>Alternaria sect. Porri</taxon>
    </lineage>
</organism>
<accession>A0ABR3UT15</accession>
<feature type="region of interest" description="Disordered" evidence="1">
    <location>
        <begin position="453"/>
        <end position="482"/>
    </location>
</feature>
<name>A0ABR3UT15_9PLEO</name>
<keyword evidence="3" id="KW-1185">Reference proteome</keyword>
<feature type="region of interest" description="Disordered" evidence="1">
    <location>
        <begin position="24"/>
        <end position="100"/>
    </location>
</feature>
<sequence length="498" mass="54082">MVDTAVTSQLKQWTFDKPQVVARLQRSSTDSAASSPNLCDDAPDTLRIDSATTQRPTLPTSTTSSSKHSKNKEGAVFQERYLSSEEDLTADDASGSDSEYDYDDVVVHDLSQECKARTMSVSRWDKGKSCDMAVLVSYAHAGRPKVVENQRSPVDRPTVQQRSASVANLLPVTSASKLRKADEAQRLSMKVMPTSRLASPPLSRSISPVADPEPRRPSTSHSPVTTKTAIYSDAASFASSFQTASTRSYSPAPSHAQSEAPRRPSTSTAGDAQSARSSVYMPSKSRLDLSRIQTSQSSYQSSSYRQSQFTPLTPNSPALSFLSSDPYENSNKSAASPIIKKPAAHRRLRSISMKLSLAKIAISPAKKPYDSRVNGKAPPTPMTPAPMTPQTAPIEGSANFSSPNKLRRASTILRPKSRGNDSKRAPTPEMAPPVPQINTSTMQQKRATTLGRMTARGANEREPTLVIPEFPGKDNDASSVKSRAIRRRKSLMDFMDSL</sequence>
<comment type="caution">
    <text evidence="2">The sequence shown here is derived from an EMBL/GenBank/DDBJ whole genome shotgun (WGS) entry which is preliminary data.</text>
</comment>
<feature type="region of interest" description="Disordered" evidence="1">
    <location>
        <begin position="183"/>
        <end position="227"/>
    </location>
</feature>
<proteinExistence type="predicted"/>
<feature type="compositionally biased region" description="Pro residues" evidence="1">
    <location>
        <begin position="378"/>
        <end position="387"/>
    </location>
</feature>
<evidence type="ECO:0000313" key="2">
    <source>
        <dbReference type="EMBL" id="KAL1799464.1"/>
    </source>
</evidence>